<dbReference type="EMBL" id="FOPI01000021">
    <property type="protein sequence ID" value="SFG44260.1"/>
    <property type="molecule type" value="Genomic_DNA"/>
</dbReference>
<dbReference type="GO" id="GO:0070403">
    <property type="term" value="F:NAD+ binding"/>
    <property type="evidence" value="ECO:0007669"/>
    <property type="project" value="InterPro"/>
</dbReference>
<dbReference type="InterPro" id="IPR036291">
    <property type="entry name" value="NAD(P)-bd_dom_sf"/>
</dbReference>
<protein>
    <submittedName>
        <fullName evidence="6">Nucleoside-diphosphate-sugar epimerase</fullName>
    </submittedName>
</protein>
<dbReference type="PANTHER" id="PTHR43078:SF6">
    <property type="entry name" value="UDP-GLUCURONIC ACID DECARBOXYLASE 1"/>
    <property type="match status" value="1"/>
</dbReference>
<dbReference type="SUPFAM" id="SSF51735">
    <property type="entry name" value="NAD(P)-binding Rossmann-fold domains"/>
    <property type="match status" value="1"/>
</dbReference>
<evidence type="ECO:0000313" key="6">
    <source>
        <dbReference type="EMBL" id="SFG44260.1"/>
    </source>
</evidence>
<comment type="cofactor">
    <cofactor evidence="1">
        <name>NAD(+)</name>
        <dbReference type="ChEBI" id="CHEBI:57540"/>
    </cofactor>
</comment>
<evidence type="ECO:0000256" key="3">
    <source>
        <dbReference type="ARBA" id="ARBA00023027"/>
    </source>
</evidence>
<keyword evidence="3" id="KW-0520">NAD</keyword>
<dbReference type="PANTHER" id="PTHR43078">
    <property type="entry name" value="UDP-GLUCURONIC ACID DECARBOXYLASE-RELATED"/>
    <property type="match status" value="1"/>
</dbReference>
<dbReference type="InterPro" id="IPR044516">
    <property type="entry name" value="UXS-like"/>
</dbReference>
<organism evidence="6 7">
    <name type="scientific">Ligilactobacillus ruminis DSM 20403 = NBRC 102161</name>
    <dbReference type="NCBI Taxonomy" id="1423798"/>
    <lineage>
        <taxon>Bacteria</taxon>
        <taxon>Bacillati</taxon>
        <taxon>Bacillota</taxon>
        <taxon>Bacilli</taxon>
        <taxon>Lactobacillales</taxon>
        <taxon>Lactobacillaceae</taxon>
        <taxon>Ligilactobacillus</taxon>
    </lineage>
</organism>
<dbReference type="AlphaFoldDB" id="A0A1I2RUU9"/>
<evidence type="ECO:0000256" key="1">
    <source>
        <dbReference type="ARBA" id="ARBA00001911"/>
    </source>
</evidence>
<dbReference type="Proteomes" id="UP000182635">
    <property type="component" value="Unassembled WGS sequence"/>
</dbReference>
<dbReference type="GO" id="GO:0005737">
    <property type="term" value="C:cytoplasm"/>
    <property type="evidence" value="ECO:0007669"/>
    <property type="project" value="TreeGrafter"/>
</dbReference>
<accession>A0A1I2RUU9</accession>
<dbReference type="Pfam" id="PF01370">
    <property type="entry name" value="Epimerase"/>
    <property type="match status" value="1"/>
</dbReference>
<evidence type="ECO:0000256" key="4">
    <source>
        <dbReference type="ARBA" id="ARBA00023239"/>
    </source>
</evidence>
<dbReference type="GO" id="GO:0042732">
    <property type="term" value="P:D-xylose metabolic process"/>
    <property type="evidence" value="ECO:0007669"/>
    <property type="project" value="InterPro"/>
</dbReference>
<dbReference type="InterPro" id="IPR001509">
    <property type="entry name" value="Epimerase_deHydtase"/>
</dbReference>
<dbReference type="GO" id="GO:0048040">
    <property type="term" value="F:UDP-glucuronate decarboxylase activity"/>
    <property type="evidence" value="ECO:0007669"/>
    <property type="project" value="TreeGrafter"/>
</dbReference>
<gene>
    <name evidence="6" type="ORF">SAMN02910432_01401</name>
</gene>
<keyword evidence="4" id="KW-0456">Lyase</keyword>
<dbReference type="Gene3D" id="3.40.50.720">
    <property type="entry name" value="NAD(P)-binding Rossmann-like Domain"/>
    <property type="match status" value="1"/>
</dbReference>
<feature type="domain" description="NAD-dependent epimerase/dehydratase" evidence="5">
    <location>
        <begin position="29"/>
        <end position="275"/>
    </location>
</feature>
<reference evidence="7" key="1">
    <citation type="submission" date="2016-10" db="EMBL/GenBank/DDBJ databases">
        <authorList>
            <person name="Varghese N."/>
            <person name="Submissions S."/>
        </authorList>
    </citation>
    <scope>NUCLEOTIDE SEQUENCE [LARGE SCALE GENOMIC DNA]</scope>
    <source>
        <strain evidence="7">DSM 20403</strain>
    </source>
</reference>
<evidence type="ECO:0000259" key="5">
    <source>
        <dbReference type="Pfam" id="PF01370"/>
    </source>
</evidence>
<evidence type="ECO:0000313" key="7">
    <source>
        <dbReference type="Proteomes" id="UP000182635"/>
    </source>
</evidence>
<evidence type="ECO:0000256" key="2">
    <source>
        <dbReference type="ARBA" id="ARBA00022793"/>
    </source>
</evidence>
<proteinExistence type="predicted"/>
<name>A0A1I2RUU9_9LACO</name>
<sequence length="355" mass="38749">MALNNVLTEDLNSLLTSEIEWSNFKDKRILVTGATGLVGSMVVRSLIYANEKLDLGLEVIGLIRNQAKADRIYEGCMGKDALSFCLDDLSGDEPISLEGKVDYIVHAAAVTTSKVMVSDPVGTIDVALKGTKNILNLAVEKGTKGVVYISSMEIYGQSADPEDTRESDLGYVDLAAVRSCYPEGKRMCECMCTAYAAQHGIRISSARLAQTFGAGILPTENRVFAQFARSALRGEDIVLKTEGKSEGNYVYTIDAVKAILMLLYKGEAGQAYNVANESSHTTIRKMAELVSKTLSQEKSKVVIDIPADSKKLGYAPDVKMKLNSDKIEAIGWKPTVGLADAYRRMAEWMKEQKMI</sequence>
<keyword evidence="2" id="KW-0210">Decarboxylase</keyword>